<reference evidence="2" key="1">
    <citation type="submission" date="2017-11" db="EMBL/GenBank/DDBJ databases">
        <authorList>
            <person name="Lima N.C."/>
            <person name="Parody-Merino A.M."/>
            <person name="Battley P.F."/>
            <person name="Fidler A.E."/>
            <person name="Prosdocimi F."/>
        </authorList>
    </citation>
    <scope>NUCLEOTIDE SEQUENCE [LARGE SCALE GENOMIC DNA]</scope>
</reference>
<gene>
    <name evidence="1" type="ORF">llap_13962</name>
</gene>
<evidence type="ECO:0000313" key="2">
    <source>
        <dbReference type="Proteomes" id="UP000233556"/>
    </source>
</evidence>
<reference evidence="2" key="2">
    <citation type="submission" date="2017-12" db="EMBL/GenBank/DDBJ databases">
        <title>Genome sequence of the Bar-tailed Godwit (Limosa lapponica baueri).</title>
        <authorList>
            <person name="Lima N.C.B."/>
            <person name="Parody-Merino A.M."/>
            <person name="Battley P.F."/>
            <person name="Fidler A.E."/>
            <person name="Prosdocimi F."/>
        </authorList>
    </citation>
    <scope>NUCLEOTIDE SEQUENCE [LARGE SCALE GENOMIC DNA]</scope>
</reference>
<keyword evidence="2" id="KW-1185">Reference proteome</keyword>
<proteinExistence type="predicted"/>
<sequence>MRNNEKGFYRDISSRRKARENVGPLLNGAGDLLMKDMTKAKVLSLLWSFPRRPAFSNPRPLRPVGDSGTRKTYLSVKDDQGSIMGPVLFHIFVSDLDDGTTDLSGSSIDESSSPAPQEE</sequence>
<protein>
    <submittedName>
        <fullName evidence="1">Uncharacterized protein</fullName>
    </submittedName>
</protein>
<evidence type="ECO:0000313" key="1">
    <source>
        <dbReference type="EMBL" id="PKU35733.1"/>
    </source>
</evidence>
<name>A0A2I0TPU1_LIMLA</name>
<dbReference type="Proteomes" id="UP000233556">
    <property type="component" value="Unassembled WGS sequence"/>
</dbReference>
<accession>A0A2I0TPU1</accession>
<organism evidence="1 2">
    <name type="scientific">Limosa lapponica baueri</name>
    <dbReference type="NCBI Taxonomy" id="1758121"/>
    <lineage>
        <taxon>Eukaryota</taxon>
        <taxon>Metazoa</taxon>
        <taxon>Chordata</taxon>
        <taxon>Craniata</taxon>
        <taxon>Vertebrata</taxon>
        <taxon>Euteleostomi</taxon>
        <taxon>Archelosauria</taxon>
        <taxon>Archosauria</taxon>
        <taxon>Dinosauria</taxon>
        <taxon>Saurischia</taxon>
        <taxon>Theropoda</taxon>
        <taxon>Coelurosauria</taxon>
        <taxon>Aves</taxon>
        <taxon>Neognathae</taxon>
        <taxon>Neoaves</taxon>
        <taxon>Charadriiformes</taxon>
        <taxon>Scolopacidae</taxon>
        <taxon>Limosa</taxon>
    </lineage>
</organism>
<dbReference type="EMBL" id="KZ508073">
    <property type="protein sequence ID" value="PKU35733.1"/>
    <property type="molecule type" value="Genomic_DNA"/>
</dbReference>
<dbReference type="AlphaFoldDB" id="A0A2I0TPU1"/>